<gene>
    <name evidence="2" type="ORF">BACCOPRO_02058</name>
</gene>
<keyword evidence="3" id="KW-1185">Reference proteome</keyword>
<reference evidence="2 3" key="1">
    <citation type="submission" date="2008-12" db="EMBL/GenBank/DDBJ databases">
        <authorList>
            <person name="Fulton L."/>
            <person name="Clifton S."/>
            <person name="Fulton B."/>
            <person name="Xu J."/>
            <person name="Minx P."/>
            <person name="Pepin K.H."/>
            <person name="Johnson M."/>
            <person name="Bhonagiri V."/>
            <person name="Nash W.E."/>
            <person name="Mardis E.R."/>
            <person name="Wilson R.K."/>
        </authorList>
    </citation>
    <scope>NUCLEOTIDE SEQUENCE [LARGE SCALE GENOMIC DNA]</scope>
    <source>
        <strain evidence="2 3">DSM 18228</strain>
    </source>
</reference>
<dbReference type="EMBL" id="ACBW01000145">
    <property type="protein sequence ID" value="EEF76553.1"/>
    <property type="molecule type" value="Genomic_DNA"/>
</dbReference>
<dbReference type="AlphaFoldDB" id="S0F816"/>
<name>S0F816_9BACT</name>
<comment type="caution">
    <text evidence="2">The sequence shown here is derived from an EMBL/GenBank/DDBJ whole genome shotgun (WGS) entry which is preliminary data.</text>
</comment>
<evidence type="ECO:0000256" key="1">
    <source>
        <dbReference type="SAM" id="MobiDB-lite"/>
    </source>
</evidence>
<proteinExistence type="predicted"/>
<feature type="region of interest" description="Disordered" evidence="1">
    <location>
        <begin position="1"/>
        <end position="27"/>
    </location>
</feature>
<organism evidence="2 3">
    <name type="scientific">Phocaeicola coprophilus DSM 18228 = JCM 13818</name>
    <dbReference type="NCBI Taxonomy" id="547042"/>
    <lineage>
        <taxon>Bacteria</taxon>
        <taxon>Pseudomonadati</taxon>
        <taxon>Bacteroidota</taxon>
        <taxon>Bacteroidia</taxon>
        <taxon>Bacteroidales</taxon>
        <taxon>Bacteroidaceae</taxon>
        <taxon>Phocaeicola</taxon>
    </lineage>
</organism>
<sequence length="56" mass="6233">MRISSSESSDRLSAGVRPILTDMPETAVSRAETAGIRQSAEFHSSTENLKRQWLIQ</sequence>
<evidence type="ECO:0000313" key="2">
    <source>
        <dbReference type="EMBL" id="EEF76553.1"/>
    </source>
</evidence>
<accession>S0F816</accession>
<evidence type="ECO:0000313" key="3">
    <source>
        <dbReference type="Proteomes" id="UP000014073"/>
    </source>
</evidence>
<dbReference type="HOGENOM" id="CLU_3004387_0_0_10"/>
<protein>
    <submittedName>
        <fullName evidence="2">Uncharacterized protein</fullName>
    </submittedName>
</protein>
<dbReference type="Proteomes" id="UP000014073">
    <property type="component" value="Unassembled WGS sequence"/>
</dbReference>